<dbReference type="AlphaFoldDB" id="A0A8J5RXS0"/>
<dbReference type="PANTHER" id="PTHR46859">
    <property type="entry name" value="TRANSMEMBRANE FRAGILE-X-F-ASSOCIATED PROTEIN"/>
    <property type="match status" value="1"/>
</dbReference>
<dbReference type="PANTHER" id="PTHR46859:SF6">
    <property type="entry name" value="TRANSMEMBRANE FRAGILE-X-F-ASSOCIATED PROTEIN"/>
    <property type="match status" value="1"/>
</dbReference>
<keyword evidence="1" id="KW-0812">Transmembrane</keyword>
<evidence type="ECO:0000256" key="1">
    <source>
        <dbReference type="SAM" id="Phobius"/>
    </source>
</evidence>
<evidence type="ECO:0000313" key="2">
    <source>
        <dbReference type="EMBL" id="KAG8062276.1"/>
    </source>
</evidence>
<dbReference type="InterPro" id="IPR019396">
    <property type="entry name" value="TM_Fragile-X-F-assoc"/>
</dbReference>
<evidence type="ECO:0000313" key="3">
    <source>
        <dbReference type="Proteomes" id="UP000729402"/>
    </source>
</evidence>
<protein>
    <submittedName>
        <fullName evidence="2">Uncharacterized protein</fullName>
    </submittedName>
</protein>
<keyword evidence="1" id="KW-1133">Transmembrane helix</keyword>
<keyword evidence="1" id="KW-0472">Membrane</keyword>
<dbReference type="Pfam" id="PF10269">
    <property type="entry name" value="Tmemb_185A"/>
    <property type="match status" value="1"/>
</dbReference>
<reference evidence="2" key="1">
    <citation type="journal article" date="2021" name="bioRxiv">
        <title>Whole Genome Assembly and Annotation of Northern Wild Rice, Zizania palustris L., Supports a Whole Genome Duplication in the Zizania Genus.</title>
        <authorList>
            <person name="Haas M."/>
            <person name="Kono T."/>
            <person name="Macchietto M."/>
            <person name="Millas R."/>
            <person name="McGilp L."/>
            <person name="Shao M."/>
            <person name="Duquette J."/>
            <person name="Hirsch C.N."/>
            <person name="Kimball J."/>
        </authorList>
    </citation>
    <scope>NUCLEOTIDE SEQUENCE</scope>
    <source>
        <tissue evidence="2">Fresh leaf tissue</tissue>
    </source>
</reference>
<feature type="transmembrane region" description="Helical" evidence="1">
    <location>
        <begin position="27"/>
        <end position="46"/>
    </location>
</feature>
<keyword evidence="3" id="KW-1185">Reference proteome</keyword>
<comment type="caution">
    <text evidence="2">The sequence shown here is derived from an EMBL/GenBank/DDBJ whole genome shotgun (WGS) entry which is preliminary data.</text>
</comment>
<dbReference type="Proteomes" id="UP000729402">
    <property type="component" value="Unassembled WGS sequence"/>
</dbReference>
<reference evidence="2" key="2">
    <citation type="submission" date="2021-02" db="EMBL/GenBank/DDBJ databases">
        <authorList>
            <person name="Kimball J.A."/>
            <person name="Haas M.W."/>
            <person name="Macchietto M."/>
            <person name="Kono T."/>
            <person name="Duquette J."/>
            <person name="Shao M."/>
        </authorList>
    </citation>
    <scope>NUCLEOTIDE SEQUENCE</scope>
    <source>
        <tissue evidence="2">Fresh leaf tissue</tissue>
    </source>
</reference>
<feature type="transmembrane region" description="Helical" evidence="1">
    <location>
        <begin position="173"/>
        <end position="192"/>
    </location>
</feature>
<dbReference type="OrthoDB" id="1713723at2759"/>
<dbReference type="EMBL" id="JAAALK010000286">
    <property type="protein sequence ID" value="KAG8062276.1"/>
    <property type="molecule type" value="Genomic_DNA"/>
</dbReference>
<feature type="transmembrane region" description="Helical" evidence="1">
    <location>
        <begin position="101"/>
        <end position="119"/>
    </location>
</feature>
<gene>
    <name evidence="2" type="ORF">GUJ93_ZPchr0003g17964</name>
</gene>
<proteinExistence type="predicted"/>
<organism evidence="2 3">
    <name type="scientific">Zizania palustris</name>
    <name type="common">Northern wild rice</name>
    <dbReference type="NCBI Taxonomy" id="103762"/>
    <lineage>
        <taxon>Eukaryota</taxon>
        <taxon>Viridiplantae</taxon>
        <taxon>Streptophyta</taxon>
        <taxon>Embryophyta</taxon>
        <taxon>Tracheophyta</taxon>
        <taxon>Spermatophyta</taxon>
        <taxon>Magnoliopsida</taxon>
        <taxon>Liliopsida</taxon>
        <taxon>Poales</taxon>
        <taxon>Poaceae</taxon>
        <taxon>BOP clade</taxon>
        <taxon>Oryzoideae</taxon>
        <taxon>Oryzeae</taxon>
        <taxon>Zizaniinae</taxon>
        <taxon>Zizania</taxon>
    </lineage>
</organism>
<name>A0A8J5RXS0_ZIZPA</name>
<accession>A0A8J5RXS0</accession>
<sequence>MVFLIAATTFTLLKLSGDVGALGWWDLFINYGIAECFAFLVCKRWFNPMIHRSSNPGEASSSSGAIQYRDWESGLLLPSLEDHEPERLCGLPDIGGHLMKIPLVVFQVMLCFLGGGLLMKEAKKSKPGSSILNLLGTTHFVAIHLRLSGKCLRRILQKRRRFSVGFAMRERYAWSYFLAGTGLYASLVLRSARNVQSAVCPLKNACLRYCMLCQLGDVLRVASREDETSNHFLRCTRSLLQLGFRMILYSEQIEVPIISG</sequence>